<dbReference type="RefSeq" id="WP_136887474.1">
    <property type="nucleotide sequence ID" value="NZ_SUNI01000027.1"/>
</dbReference>
<comment type="caution">
    <text evidence="2">The sequence shown here is derived from an EMBL/GenBank/DDBJ whole genome shotgun (WGS) entry which is preliminary data.</text>
</comment>
<feature type="transmembrane region" description="Helical" evidence="1">
    <location>
        <begin position="12"/>
        <end position="29"/>
    </location>
</feature>
<accession>A0A4U0R4V5</accession>
<feature type="transmembrane region" description="Helical" evidence="1">
    <location>
        <begin position="182"/>
        <end position="206"/>
    </location>
</feature>
<organism evidence="2 3">
    <name type="scientific">Paracoccus gahaiensis</name>
    <dbReference type="NCBI Taxonomy" id="1706839"/>
    <lineage>
        <taxon>Bacteria</taxon>
        <taxon>Pseudomonadati</taxon>
        <taxon>Pseudomonadota</taxon>
        <taxon>Alphaproteobacteria</taxon>
        <taxon>Rhodobacterales</taxon>
        <taxon>Paracoccaceae</taxon>
        <taxon>Paracoccus</taxon>
    </lineage>
</organism>
<evidence type="ECO:0000256" key="1">
    <source>
        <dbReference type="SAM" id="Phobius"/>
    </source>
</evidence>
<name>A0A4U0R4V5_9RHOB</name>
<dbReference type="AlphaFoldDB" id="A0A4U0R4V5"/>
<keyword evidence="3" id="KW-1185">Reference proteome</keyword>
<sequence length="222" mass="23672">MRFLSELIRPSIFTGILAVFTGLVGFYITNVVESLRSGYTAVYYFEPDASAETVVFHLVNVSRTKRIDAASFVIKCADQSKDCFGMIPGVSPPSPVSEVTTPPNFGRQIDGGGSGPATVRVCLGAIASSRTSVRVAPTGGKVTPLMALYDPWSSDCAPDIKEATNLLLLGRRDPHAFLVRHYFTVITVALAVSAAILAVTGLGIIVRGIWKKKEVPDEAPGV</sequence>
<dbReference type="Proteomes" id="UP000309747">
    <property type="component" value="Unassembled WGS sequence"/>
</dbReference>
<gene>
    <name evidence="2" type="ORF">FA743_18025</name>
</gene>
<reference evidence="2 3" key="1">
    <citation type="submission" date="2019-04" db="EMBL/GenBank/DDBJ databases">
        <authorList>
            <person name="Li J."/>
        </authorList>
    </citation>
    <scope>NUCLEOTIDE SEQUENCE [LARGE SCALE GENOMIC DNA]</scope>
    <source>
        <strain evidence="2 3">KCTC 42687</strain>
    </source>
</reference>
<evidence type="ECO:0000313" key="2">
    <source>
        <dbReference type="EMBL" id="TJZ89706.1"/>
    </source>
</evidence>
<keyword evidence="1" id="KW-0472">Membrane</keyword>
<dbReference type="OrthoDB" id="9864892at2"/>
<dbReference type="EMBL" id="SUNI01000027">
    <property type="protein sequence ID" value="TJZ89706.1"/>
    <property type="molecule type" value="Genomic_DNA"/>
</dbReference>
<keyword evidence="1" id="KW-0812">Transmembrane</keyword>
<keyword evidence="1" id="KW-1133">Transmembrane helix</keyword>
<evidence type="ECO:0000313" key="3">
    <source>
        <dbReference type="Proteomes" id="UP000309747"/>
    </source>
</evidence>
<proteinExistence type="predicted"/>
<protein>
    <submittedName>
        <fullName evidence="2">Uncharacterized protein</fullName>
    </submittedName>
</protein>